<sequence length="107" mass="11970">MTIAEILQDKYTVCHPPYMGDAAEYVTYQLITQSTTLYAEGTEAETSVLYAVDYYTKTVPYAEKLLEIKRLLQAAGWTCTVNAEDYEPDTGLYHIPMTATHIGGIYG</sequence>
<protein>
    <submittedName>
        <fullName evidence="1">Tail component</fullName>
    </submittedName>
</protein>
<reference evidence="1" key="1">
    <citation type="journal article" date="2021" name="Proc. Natl. Acad. Sci. U.S.A.">
        <title>A Catalog of Tens of Thousands of Viruses from Human Metagenomes Reveals Hidden Associations with Chronic Diseases.</title>
        <authorList>
            <person name="Tisza M.J."/>
            <person name="Buck C.B."/>
        </authorList>
    </citation>
    <scope>NUCLEOTIDE SEQUENCE</scope>
    <source>
        <strain evidence="1">Ct91l7</strain>
    </source>
</reference>
<accession>A0A8S5MWK7</accession>
<proteinExistence type="predicted"/>
<evidence type="ECO:0000313" key="1">
    <source>
        <dbReference type="EMBL" id="DAD86789.1"/>
    </source>
</evidence>
<dbReference type="EMBL" id="BK015008">
    <property type="protein sequence ID" value="DAD86789.1"/>
    <property type="molecule type" value="Genomic_DNA"/>
</dbReference>
<organism evidence="1">
    <name type="scientific">Siphoviridae sp. ct91l7</name>
    <dbReference type="NCBI Taxonomy" id="2826173"/>
    <lineage>
        <taxon>Viruses</taxon>
        <taxon>Duplodnaviria</taxon>
        <taxon>Heunggongvirae</taxon>
        <taxon>Uroviricota</taxon>
        <taxon>Caudoviricetes</taxon>
    </lineage>
</organism>
<name>A0A8S5MWK7_9CAUD</name>